<accession>A0ABR2KMI9</accession>
<dbReference type="Proteomes" id="UP001470230">
    <property type="component" value="Unassembled WGS sequence"/>
</dbReference>
<sequence length="443" mass="51014">MIKGFVTPKKYLFDINANCMIQLGIEVNQSKYVDKIINFLSNTVIGLHLKQDKQTDGTDIITHTFDDPPIFKLPNSINKNQNTVQQLSEMFISNYNVPPTTRLGSIGYNNKQVVLNISHSVGDGGYFRYIIENLNSYLCNNSNSNMNFSNIPYFPNESTEIFKDFINKSPDPITVWWNQSKINRVYSKKITKAEKISRSKPVKCKYITMRLPLHQLQNYSDTNKIHGLTDSLLTSIYIASNVHNYSDSLNFKFDDFISMPVCVDLRRYMQTSKIDFSICNNFSNVTPFSSISHNDTVATVGRKIKADMFRLMKERRDIGNLKSYLKMNFTKNNEIELDPKNGCGVELTYTGPLKIKDPITDAWMGHSLNVRSSTISLMGFAIQNERGKDEIILRLRFPPNVFDDEEAFNMSKSIEFCLKNVHNDWSIRNAIEKTCDFHKNFNF</sequence>
<comment type="caution">
    <text evidence="1">The sequence shown here is derived from an EMBL/GenBank/DDBJ whole genome shotgun (WGS) entry which is preliminary data.</text>
</comment>
<keyword evidence="2" id="KW-1185">Reference proteome</keyword>
<organism evidence="1 2">
    <name type="scientific">Tritrichomonas musculus</name>
    <dbReference type="NCBI Taxonomy" id="1915356"/>
    <lineage>
        <taxon>Eukaryota</taxon>
        <taxon>Metamonada</taxon>
        <taxon>Parabasalia</taxon>
        <taxon>Tritrichomonadida</taxon>
        <taxon>Tritrichomonadidae</taxon>
        <taxon>Tritrichomonas</taxon>
    </lineage>
</organism>
<reference evidence="1 2" key="1">
    <citation type="submission" date="2024-04" db="EMBL/GenBank/DDBJ databases">
        <title>Tritrichomonas musculus Genome.</title>
        <authorList>
            <person name="Alves-Ferreira E."/>
            <person name="Grigg M."/>
            <person name="Lorenzi H."/>
            <person name="Galac M."/>
        </authorList>
    </citation>
    <scope>NUCLEOTIDE SEQUENCE [LARGE SCALE GENOMIC DNA]</scope>
    <source>
        <strain evidence="1 2">EAF2021</strain>
    </source>
</reference>
<evidence type="ECO:0000313" key="1">
    <source>
        <dbReference type="EMBL" id="KAK8892373.1"/>
    </source>
</evidence>
<evidence type="ECO:0008006" key="3">
    <source>
        <dbReference type="Google" id="ProtNLM"/>
    </source>
</evidence>
<name>A0ABR2KMI9_9EUKA</name>
<protein>
    <recommendedName>
        <fullName evidence="3">Alcohol acetyltransferase</fullName>
    </recommendedName>
</protein>
<proteinExistence type="predicted"/>
<dbReference type="EMBL" id="JAPFFF010000004">
    <property type="protein sequence ID" value="KAK8892373.1"/>
    <property type="molecule type" value="Genomic_DNA"/>
</dbReference>
<evidence type="ECO:0000313" key="2">
    <source>
        <dbReference type="Proteomes" id="UP001470230"/>
    </source>
</evidence>
<gene>
    <name evidence="1" type="ORF">M9Y10_029599</name>
</gene>